<sequence length="115" mass="12587">MTSCIRGNCVIRAPQQRTLQEKIRNMHDPTKTELYKGLVTEERGLKKSRNSLGGASTSHSQPSPRSKETNFEEEVHSVVTSQRGGGGRGRGGRRDGPRTRGGGSTNKRGRNGRRG</sequence>
<gene>
    <name evidence="2" type="ORF">MKW98_024304</name>
</gene>
<evidence type="ECO:0000256" key="1">
    <source>
        <dbReference type="SAM" id="MobiDB-lite"/>
    </source>
</evidence>
<name>A0AAD4XNI9_9MAGN</name>
<evidence type="ECO:0000313" key="2">
    <source>
        <dbReference type="EMBL" id="KAI3928703.1"/>
    </source>
</evidence>
<proteinExistence type="predicted"/>
<feature type="compositionally biased region" description="Basic and acidic residues" evidence="1">
    <location>
        <begin position="65"/>
        <end position="76"/>
    </location>
</feature>
<protein>
    <submittedName>
        <fullName evidence="2">Uncharacterized protein</fullName>
    </submittedName>
</protein>
<dbReference type="AlphaFoldDB" id="A0AAD4XNI9"/>
<keyword evidence="3" id="KW-1185">Reference proteome</keyword>
<comment type="caution">
    <text evidence="2">The sequence shown here is derived from an EMBL/GenBank/DDBJ whole genome shotgun (WGS) entry which is preliminary data.</text>
</comment>
<feature type="compositionally biased region" description="Basic and acidic residues" evidence="1">
    <location>
        <begin position="20"/>
        <end position="45"/>
    </location>
</feature>
<reference evidence="2" key="1">
    <citation type="submission" date="2022-04" db="EMBL/GenBank/DDBJ databases">
        <title>A functionally conserved STORR gene fusion in Papaver species that diverged 16.8 million years ago.</title>
        <authorList>
            <person name="Catania T."/>
        </authorList>
    </citation>
    <scope>NUCLEOTIDE SEQUENCE</scope>
    <source>
        <strain evidence="2">S-188037</strain>
    </source>
</reference>
<feature type="region of interest" description="Disordered" evidence="1">
    <location>
        <begin position="20"/>
        <end position="115"/>
    </location>
</feature>
<organism evidence="2 3">
    <name type="scientific">Papaver atlanticum</name>
    <dbReference type="NCBI Taxonomy" id="357466"/>
    <lineage>
        <taxon>Eukaryota</taxon>
        <taxon>Viridiplantae</taxon>
        <taxon>Streptophyta</taxon>
        <taxon>Embryophyta</taxon>
        <taxon>Tracheophyta</taxon>
        <taxon>Spermatophyta</taxon>
        <taxon>Magnoliopsida</taxon>
        <taxon>Ranunculales</taxon>
        <taxon>Papaveraceae</taxon>
        <taxon>Papaveroideae</taxon>
        <taxon>Papaver</taxon>
    </lineage>
</organism>
<dbReference type="EMBL" id="JAJJMB010007708">
    <property type="protein sequence ID" value="KAI3928703.1"/>
    <property type="molecule type" value="Genomic_DNA"/>
</dbReference>
<dbReference type="Proteomes" id="UP001202328">
    <property type="component" value="Unassembled WGS sequence"/>
</dbReference>
<feature type="compositionally biased region" description="Polar residues" evidence="1">
    <location>
        <begin position="50"/>
        <end position="64"/>
    </location>
</feature>
<accession>A0AAD4XNI9</accession>
<evidence type="ECO:0000313" key="3">
    <source>
        <dbReference type="Proteomes" id="UP001202328"/>
    </source>
</evidence>